<evidence type="ECO:0000313" key="1">
    <source>
        <dbReference type="EMBL" id="EHY65840.1"/>
    </source>
</evidence>
<dbReference type="HOGENOM" id="CLU_009683_3_2_1"/>
<protein>
    <submittedName>
        <fullName evidence="1">Uncharacterized protein</fullName>
    </submittedName>
</protein>
<name>H8ZCK4_NEMA1</name>
<dbReference type="Proteomes" id="UP000005622">
    <property type="component" value="Unassembled WGS sequence"/>
</dbReference>
<accession>H8ZCK4</accession>
<dbReference type="AlphaFoldDB" id="H8ZCK4"/>
<sequence length="650" mass="76026">MPTSKREFNKGNFLNNAGFLIQTYIYEFIDNFKNYRSFVEAVYELFIDQMTDHACQDSFKEKKNVFDRLFLVKDALHAQMEYVSSFCDLARTTHEDASFPFYNPSQLPQYTRVPQYKLDKSSFELDQALYYSNCVESALLGIFCCLAYNPETGKYETDHMGTEVSDELRDFFKKYPKPTETTDFEMHKEWCKVVACLKNESISYKHPKNELLSGLSNVFRVIAEITGQKTDALELVKYIEDTCKIRSIKKDDKDYIESKIESIFISLSQNKSIMVKCRYMVLGRRSDGEQDIFADIDAMYMYDNRENGITLGLKPKHATLDVLLSSPVSVRIEEKYEDVKELYRSIDSYMGYITSQYISREMKNLRKDSFEMTESLMKSIDVILNSGYNNVFKIFLLEKLVGVKCMSFIAMRCVIYSIDKDLPPNDPIVRFTANVIGSIPLNDPATWREIMKYFLYHSERQANYPKLEYEARQELEEIKITGSELVKIHLYILNQDSDSLAVKCINNYVKLGTDNANMYYLLSVEPMSRKLFNLMARVGTTRRFEQLRSTLEKTKNQKYTDDLDFVYIVWFIYACDDSESTPEIIKMAYNFINFSYLSQDVSSKLKSYRIYSSTVMSVLEKEKNNLCTENDSDSMKNYLELEKYFKSHLI</sequence>
<organism evidence="1">
    <name type="scientific">Nematocida ausubeli (strain ATCC PRA-371 / ERTm2)</name>
    <name type="common">Nematode killer fungus</name>
    <dbReference type="NCBI Taxonomy" id="1913371"/>
    <lineage>
        <taxon>Eukaryota</taxon>
        <taxon>Fungi</taxon>
        <taxon>Fungi incertae sedis</taxon>
        <taxon>Microsporidia</taxon>
        <taxon>Nematocida</taxon>
    </lineage>
</organism>
<gene>
    <name evidence="1" type="ORF">NERG_01447</name>
</gene>
<proteinExistence type="predicted"/>
<reference evidence="1" key="1">
    <citation type="submission" date="2011-03" db="EMBL/GenBank/DDBJ databases">
        <title>The Genome Sequence of Nematocida sp1 strain ERTm2.</title>
        <authorList>
            <consortium name="The Broad Institute Genome Sequencing Platform"/>
            <consortium name="The Broad Institute Genome Sequencing Center for Infectious Disease"/>
            <person name="Cuomo C."/>
            <person name="Troemel E."/>
            <person name="Young S.K."/>
            <person name="Zeng Q."/>
            <person name="Gargeya S."/>
            <person name="Fitzgerald M."/>
            <person name="Haas B."/>
            <person name="Abouelleil A."/>
            <person name="Alvarado L."/>
            <person name="Arachchi H.M."/>
            <person name="Berlin A."/>
            <person name="Brown A."/>
            <person name="Chapman S.B."/>
            <person name="Chen Z."/>
            <person name="Dunbar C."/>
            <person name="Freedman E."/>
            <person name="Gearin G."/>
            <person name="Gellesch M."/>
            <person name="Goldberg J."/>
            <person name="Griggs A."/>
            <person name="Gujja S."/>
            <person name="Heilman E.R."/>
            <person name="Heiman D."/>
            <person name="Howarth C."/>
            <person name="Larson L."/>
            <person name="Lui A."/>
            <person name="MacDonald P.J.P."/>
            <person name="Mehta T."/>
            <person name="Montmayeur A."/>
            <person name="Murphy C."/>
            <person name="Neiman D."/>
            <person name="Pearson M."/>
            <person name="Priest M."/>
            <person name="Roberts A."/>
            <person name="Saif S."/>
            <person name="Shea T."/>
            <person name="Shenoy N."/>
            <person name="Sisk P."/>
            <person name="Stolte C."/>
            <person name="Sykes S."/>
            <person name="White J."/>
            <person name="Yandava C."/>
            <person name="Wortman J."/>
            <person name="Nusbaum C."/>
            <person name="Birren B."/>
        </authorList>
    </citation>
    <scope>NUCLEOTIDE SEQUENCE</scope>
    <source>
        <strain evidence="1">ERTm2</strain>
    </source>
</reference>
<dbReference type="EMBL" id="JH604635">
    <property type="protein sequence ID" value="EHY65840.1"/>
    <property type="molecule type" value="Genomic_DNA"/>
</dbReference>